<gene>
    <name evidence="1" type="ORF">SAMN04488092_1243</name>
</gene>
<dbReference type="STRING" id="657014.SAMN04488092_1243"/>
<organism evidence="1 2">
    <name type="scientific">Thalassovita taeanensis</name>
    <dbReference type="NCBI Taxonomy" id="657014"/>
    <lineage>
        <taxon>Bacteria</taxon>
        <taxon>Pseudomonadati</taxon>
        <taxon>Pseudomonadota</taxon>
        <taxon>Alphaproteobacteria</taxon>
        <taxon>Rhodobacterales</taxon>
        <taxon>Roseobacteraceae</taxon>
        <taxon>Thalassovita</taxon>
    </lineage>
</organism>
<proteinExistence type="predicted"/>
<dbReference type="SUPFAM" id="SSF55874">
    <property type="entry name" value="ATPase domain of HSP90 chaperone/DNA topoisomerase II/histidine kinase"/>
    <property type="match status" value="1"/>
</dbReference>
<dbReference type="Pfam" id="PF13589">
    <property type="entry name" value="HATPase_c_3"/>
    <property type="match status" value="1"/>
</dbReference>
<protein>
    <submittedName>
        <fullName evidence="1">Histidine kinase-, DNA gyrase B-, and HSP90-like ATPase</fullName>
    </submittedName>
</protein>
<evidence type="ECO:0000313" key="1">
    <source>
        <dbReference type="EMBL" id="SER07070.1"/>
    </source>
</evidence>
<dbReference type="InterPro" id="IPR036890">
    <property type="entry name" value="HATPase_C_sf"/>
</dbReference>
<reference evidence="1 2" key="1">
    <citation type="submission" date="2016-10" db="EMBL/GenBank/DDBJ databases">
        <authorList>
            <person name="de Groot N.N."/>
        </authorList>
    </citation>
    <scope>NUCLEOTIDE SEQUENCE [LARGE SCALE GENOMIC DNA]</scope>
    <source>
        <strain evidence="1 2">DSM 22007</strain>
    </source>
</reference>
<dbReference type="OrthoDB" id="9813438at2"/>
<dbReference type="RefSeq" id="WP_090271386.1">
    <property type="nucleotide sequence ID" value="NZ_FOEP01000024.1"/>
</dbReference>
<keyword evidence="1" id="KW-0418">Kinase</keyword>
<dbReference type="AlphaFoldDB" id="A0A1H9L6T0"/>
<dbReference type="GO" id="GO:0016301">
    <property type="term" value="F:kinase activity"/>
    <property type="evidence" value="ECO:0007669"/>
    <property type="project" value="UniProtKB-KW"/>
</dbReference>
<name>A0A1H9L6T0_9RHOB</name>
<sequence length="552" mass="61808">MAAEKSPDPYRFEISLSVLNHLGRNLYRNFVTVLGEAISNSWDANAKNVWIEIDRENSSFSIKDDGDGMDSGDFQGKFLKIGYSKRKAGGSKSSTGRPYIGAKGIGKLALLSCAKRVSVFSKTGSTDYVGGVIDNAGLDGAILGDRSTEEYPLEQLDFSLISELREGHEKGTIIYFEGTNDQLKNSDAYIKKLLALSFKFSLLDEEFTIHVSGDPVTVDDLKPLSDATQFLWSVNGYTDAYIDGLNTLELPASEVTTPLDIKGFVASVKKPANLKITGTDERATIDLFVNGRLREKNIIRHIPSQRIVESYIYGQIHFDTLDREGTDPFTSSREGIVEDDEKFRSLMDYLKRDLLTKIIDEWDKFRLEVKDEGDDDNTRKSKRDRKAQALVSEAKKDFQPNDDAPTKDIVEEWLTEMQADAEFNTSAYVDCFLSENLVRKYIGHKNLSPIDGIQKEIVKFKEREEKTKQAANISFPIRQTSLDLSYLDMDALAFTAEGSKSTNTQSLWGDAIGFKPVRNAVGHTGRLTNVAKNHLNTTFENIKARVRTLLSN</sequence>
<keyword evidence="1" id="KW-0808">Transferase</keyword>
<evidence type="ECO:0000313" key="2">
    <source>
        <dbReference type="Proteomes" id="UP000198634"/>
    </source>
</evidence>
<dbReference type="Gene3D" id="3.30.565.10">
    <property type="entry name" value="Histidine kinase-like ATPase, C-terminal domain"/>
    <property type="match status" value="1"/>
</dbReference>
<accession>A0A1H9L6T0</accession>
<keyword evidence="2" id="KW-1185">Reference proteome</keyword>
<dbReference type="EMBL" id="FOEP01000024">
    <property type="protein sequence ID" value="SER07070.1"/>
    <property type="molecule type" value="Genomic_DNA"/>
</dbReference>
<dbReference type="Proteomes" id="UP000198634">
    <property type="component" value="Unassembled WGS sequence"/>
</dbReference>